<dbReference type="HOGENOM" id="CLU_309223_0_0_9"/>
<dbReference type="Proteomes" id="UP000003434">
    <property type="component" value="Unassembled WGS sequence"/>
</dbReference>
<dbReference type="eggNOG" id="COG3953">
    <property type="taxonomic scope" value="Bacteria"/>
</dbReference>
<dbReference type="SUPFAM" id="SSF48371">
    <property type="entry name" value="ARM repeat"/>
    <property type="match status" value="1"/>
</dbReference>
<evidence type="ECO:0000313" key="3">
    <source>
        <dbReference type="Proteomes" id="UP000003434"/>
    </source>
</evidence>
<name>E6LJD7_9FIRM</name>
<organism evidence="2 3">
    <name type="scientific">Lachnoanaerobaculum saburreum DSM 3986</name>
    <dbReference type="NCBI Taxonomy" id="887325"/>
    <lineage>
        <taxon>Bacteria</taxon>
        <taxon>Bacillati</taxon>
        <taxon>Bacillota</taxon>
        <taxon>Clostridia</taxon>
        <taxon>Lachnospirales</taxon>
        <taxon>Lachnospiraceae</taxon>
        <taxon>Lachnoanaerobaculum</taxon>
    </lineage>
</organism>
<dbReference type="EMBL" id="AEPW01000001">
    <property type="protein sequence ID" value="EFU78071.1"/>
    <property type="molecule type" value="Genomic_DNA"/>
</dbReference>
<accession>E6LJD7</accession>
<gene>
    <name evidence="2" type="ORF">HMPREF0381_0072</name>
</gene>
<dbReference type="AlphaFoldDB" id="E6LJD7"/>
<comment type="caution">
    <text evidence="2">The sequence shown here is derived from an EMBL/GenBank/DDBJ whole genome shotgun (WGS) entry which is preliminary data.</text>
</comment>
<protein>
    <submittedName>
        <fullName evidence="2">Uncharacterized protein</fullName>
    </submittedName>
</protein>
<reference evidence="2 3" key="1">
    <citation type="submission" date="2010-12" db="EMBL/GenBank/DDBJ databases">
        <authorList>
            <person name="Muzny D."/>
            <person name="Qin X."/>
            <person name="Deng J."/>
            <person name="Jiang H."/>
            <person name="Liu Y."/>
            <person name="Qu J."/>
            <person name="Song X.-Z."/>
            <person name="Zhang L."/>
            <person name="Thornton R."/>
            <person name="Coyle M."/>
            <person name="Francisco L."/>
            <person name="Jackson L."/>
            <person name="Javaid M."/>
            <person name="Korchina V."/>
            <person name="Kovar C."/>
            <person name="Mata R."/>
            <person name="Mathew T."/>
            <person name="Ngo R."/>
            <person name="Nguyen L."/>
            <person name="Nguyen N."/>
            <person name="Okwuonu G."/>
            <person name="Ongeri F."/>
            <person name="Pham C."/>
            <person name="Simmons D."/>
            <person name="Wilczek-Boney K."/>
            <person name="Hale W."/>
            <person name="Jakkamsetti A."/>
            <person name="Pham P."/>
            <person name="Ruth R."/>
            <person name="San Lucas F."/>
            <person name="Warren J."/>
            <person name="Zhang J."/>
            <person name="Zhao Z."/>
            <person name="Zhou C."/>
            <person name="Zhu D."/>
            <person name="Lee S."/>
            <person name="Bess C."/>
            <person name="Blankenburg K."/>
            <person name="Forbes L."/>
            <person name="Fu Q."/>
            <person name="Gubbala S."/>
            <person name="Hirani K."/>
            <person name="Jayaseelan J.C."/>
            <person name="Lara F."/>
            <person name="Munidasa M."/>
            <person name="Palculict T."/>
            <person name="Patil S."/>
            <person name="Pu L.-L."/>
            <person name="Saada N."/>
            <person name="Tang L."/>
            <person name="Weissenberger G."/>
            <person name="Zhu Y."/>
            <person name="Hemphill L."/>
            <person name="Shang Y."/>
            <person name="Youmans B."/>
            <person name="Ayvaz T."/>
            <person name="Ross M."/>
            <person name="Santibanez J."/>
            <person name="Aqrawi P."/>
            <person name="Gross S."/>
            <person name="Joshi V."/>
            <person name="Fowler G."/>
            <person name="Nazareth L."/>
            <person name="Reid J."/>
            <person name="Worley K."/>
            <person name="Petrosino J."/>
            <person name="Highlander S."/>
            <person name="Gibbs R."/>
        </authorList>
    </citation>
    <scope>NUCLEOTIDE SEQUENCE [LARGE SCALE GENOMIC DNA]</scope>
    <source>
        <strain evidence="2 3">DSM 3986</strain>
    </source>
</reference>
<dbReference type="eggNOG" id="COG5185">
    <property type="taxonomic scope" value="Bacteria"/>
</dbReference>
<feature type="region of interest" description="Disordered" evidence="1">
    <location>
        <begin position="884"/>
        <end position="905"/>
    </location>
</feature>
<evidence type="ECO:0000313" key="2">
    <source>
        <dbReference type="EMBL" id="EFU78071.1"/>
    </source>
</evidence>
<dbReference type="InterPro" id="IPR016024">
    <property type="entry name" value="ARM-type_fold"/>
</dbReference>
<evidence type="ECO:0000256" key="1">
    <source>
        <dbReference type="SAM" id="MobiDB-lite"/>
    </source>
</evidence>
<dbReference type="RefSeq" id="WP_008749845.1">
    <property type="nucleotide sequence ID" value="NZ_GL622296.1"/>
</dbReference>
<sequence>MAVIREDVIRITFETNESGLETASSQISSVNDEALNAANSVRELDSAMQGASEASASIAEGAGSGITQTNNAIRQTARESLSLRERLSGVRSSLAALPGHAVSRIRQGMVSLAHSARQAVTGGISRLRSGILSLPRAALNGVVNGFKRLGTGIKNLPKNVFNKIVSGVKKLGSGLKALPKNAFKGLIAGAKKLAKATASAGLSLAKIAGKAVLGGITAVGGAFVGLATKAVNAFGEMEQNVGGSETVFQNLGNKITSINANIQEIDPSTGNLIDSTQSLATISSKAYATMGISQSDYLANLNKMGSLFQGSGLEQQRSLDLSVQAMQRAADVASIMGIDQADALEAVTGAAKGNYTMMDNLGVAMNATTLGAYAQAQGLKKTWNEMSNSEKAELSMKYFFERTSQYAGNFEREANQTVSGSIGLFKAAAQTLVGSLGDSDADIKKLTGNLTKSFSAIVKNVKPVVQNVVKALPTVIEGLKDAVVEFAPIVRGALDQAVQALPTLLPGVINGGMTIMNGLVGLVRENIPSVVNAAVTAIPLLASSLFSMASQLFFVGTQLILEIANGIAPALPSMVQGAYSAVLSFIDGVVLMLPNILSTGINILGQLISGIAQSMPMIGEKAGEIIGHLITGIIGALPQLGEALFNGIVAIITNLPKMLMGAIKGLGKGIMDGVKSWFSGDDGKDASDTGAKTCNSIANGIKSNEATVASAMQGVSATASSAFVLDTNAVNTSTANIGMTFTQSLAGQQSTFDTAMTQSATGASTAFATGMTSGIPSITSAGTNAAKAVNPPFNNINLKPSGEMAGQGFADGLASKKGIIMEKARDIANSVSQTVNKSLDIHSPSRVAVKSARFFDLGLIKGLESLKPKVAESAKSVSNTVQSASEPVRGISTSNVTSRSQSTSNNYSPSFVLNLNGASASDSNKRKVQRWVKESIKESYESMSRTRLVAVEV</sequence>
<proteinExistence type="predicted"/>
<dbReference type="eggNOG" id="COG5412">
    <property type="taxonomic scope" value="Bacteria"/>
</dbReference>